<reference evidence="3" key="1">
    <citation type="submission" date="2023-05" db="EMBL/GenBank/DDBJ databases">
        <title>High-quality long-read genome of Scophthalmus maximus.</title>
        <authorList>
            <person name="Lien S."/>
            <person name="Martinez P."/>
        </authorList>
    </citation>
    <scope>NUCLEOTIDE SEQUENCE [LARGE SCALE GENOMIC DNA]</scope>
</reference>
<feature type="transmembrane region" description="Helical" evidence="1">
    <location>
        <begin position="157"/>
        <end position="175"/>
    </location>
</feature>
<protein>
    <recommendedName>
        <fullName evidence="2">Reverse transcriptase domain-containing protein</fullName>
    </recommendedName>
</protein>
<organism evidence="3 4">
    <name type="scientific">Scophthalmus maximus</name>
    <name type="common">Turbot</name>
    <name type="synonym">Psetta maxima</name>
    <dbReference type="NCBI Taxonomy" id="52904"/>
    <lineage>
        <taxon>Eukaryota</taxon>
        <taxon>Metazoa</taxon>
        <taxon>Chordata</taxon>
        <taxon>Craniata</taxon>
        <taxon>Vertebrata</taxon>
        <taxon>Euteleostomi</taxon>
        <taxon>Actinopterygii</taxon>
        <taxon>Neopterygii</taxon>
        <taxon>Teleostei</taxon>
        <taxon>Neoteleostei</taxon>
        <taxon>Acanthomorphata</taxon>
        <taxon>Carangaria</taxon>
        <taxon>Pleuronectiformes</taxon>
        <taxon>Pleuronectoidei</taxon>
        <taxon>Scophthalmidae</taxon>
        <taxon>Scophthalmus</taxon>
    </lineage>
</organism>
<dbReference type="GeneTree" id="ENSGT00940000164735"/>
<keyword evidence="1" id="KW-0812">Transmembrane</keyword>
<evidence type="ECO:0000313" key="4">
    <source>
        <dbReference type="Proteomes" id="UP000694558"/>
    </source>
</evidence>
<dbReference type="Proteomes" id="UP000694558">
    <property type="component" value="Chromosome 9"/>
</dbReference>
<evidence type="ECO:0000313" key="3">
    <source>
        <dbReference type="Ensembl" id="ENSSMAP00000056339.1"/>
    </source>
</evidence>
<accession>A0A8D3D9Y0</accession>
<feature type="transmembrane region" description="Helical" evidence="1">
    <location>
        <begin position="204"/>
        <end position="222"/>
    </location>
</feature>
<dbReference type="Pfam" id="PF00078">
    <property type="entry name" value="RVT_1"/>
    <property type="match status" value="1"/>
</dbReference>
<dbReference type="Ensembl" id="ENSSMAT00000068323.1">
    <property type="protein sequence ID" value="ENSSMAP00000056339.1"/>
    <property type="gene ID" value="ENSSMAG00000035883.1"/>
</dbReference>
<feature type="transmembrane region" description="Helical" evidence="1">
    <location>
        <begin position="12"/>
        <end position="29"/>
    </location>
</feature>
<keyword evidence="1" id="KW-0472">Membrane</keyword>
<name>A0A8D3D9Y0_SCOMX</name>
<dbReference type="PANTHER" id="PTHR47027">
    <property type="entry name" value="REVERSE TRANSCRIPTASE DOMAIN-CONTAINING PROTEIN"/>
    <property type="match status" value="1"/>
</dbReference>
<evidence type="ECO:0000256" key="1">
    <source>
        <dbReference type="SAM" id="Phobius"/>
    </source>
</evidence>
<dbReference type="PANTHER" id="PTHR47027:SF30">
    <property type="entry name" value="THAP-TYPE DOMAIN-CONTAINING PROTEIN"/>
    <property type="match status" value="1"/>
</dbReference>
<reference evidence="3" key="2">
    <citation type="submission" date="2025-08" db="UniProtKB">
        <authorList>
            <consortium name="Ensembl"/>
        </authorList>
    </citation>
    <scope>IDENTIFICATION</scope>
</reference>
<dbReference type="SUPFAM" id="SSF56672">
    <property type="entry name" value="DNA/RNA polymerases"/>
    <property type="match status" value="1"/>
</dbReference>
<dbReference type="InterPro" id="IPR043502">
    <property type="entry name" value="DNA/RNA_pol_sf"/>
</dbReference>
<evidence type="ECO:0000259" key="2">
    <source>
        <dbReference type="PROSITE" id="PS50878"/>
    </source>
</evidence>
<feature type="domain" description="Reverse transcriptase" evidence="2">
    <location>
        <begin position="1"/>
        <end position="109"/>
    </location>
</feature>
<sequence length="224" mass="24976">MGSKSDSFPVGVGLRQGCALSPILFVIFMDRISRRSRGGVGLQLGGLGISSLLFADNVVLMAPSVCDLQHSLDQFAAECGAVGMRISTSKSEAMVLSRKLVDFTLGYVLSEICKNLFKSNFLKLLDQEKQILSKWSLLSFCLIGRINSIKMTLLPKFLYLFQFGMALPNFQYYYWAANIRSLVYWVHFHLDDSAPDWVTMESSAISPLSLSPILPICFFLLTPH</sequence>
<dbReference type="PROSITE" id="PS50878">
    <property type="entry name" value="RT_POL"/>
    <property type="match status" value="1"/>
</dbReference>
<proteinExistence type="predicted"/>
<dbReference type="AlphaFoldDB" id="A0A8D3D9Y0"/>
<dbReference type="InterPro" id="IPR000477">
    <property type="entry name" value="RT_dom"/>
</dbReference>
<keyword evidence="1" id="KW-1133">Transmembrane helix</keyword>